<proteinExistence type="predicted"/>
<dbReference type="AlphaFoldDB" id="A0A1S9P8K0"/>
<evidence type="ECO:0000313" key="2">
    <source>
        <dbReference type="EMBL" id="OOQ57284.1"/>
    </source>
</evidence>
<organism evidence="2 3">
    <name type="scientific">Mucilaginibacter pedocola</name>
    <dbReference type="NCBI Taxonomy" id="1792845"/>
    <lineage>
        <taxon>Bacteria</taxon>
        <taxon>Pseudomonadati</taxon>
        <taxon>Bacteroidota</taxon>
        <taxon>Sphingobacteriia</taxon>
        <taxon>Sphingobacteriales</taxon>
        <taxon>Sphingobacteriaceae</taxon>
        <taxon>Mucilaginibacter</taxon>
    </lineage>
</organism>
<evidence type="ECO:0000256" key="1">
    <source>
        <dbReference type="SAM" id="Phobius"/>
    </source>
</evidence>
<dbReference type="RefSeq" id="WP_078350574.1">
    <property type="nucleotide sequence ID" value="NZ_MBTF01000036.1"/>
</dbReference>
<keyword evidence="1" id="KW-0472">Membrane</keyword>
<keyword evidence="1" id="KW-0812">Transmembrane</keyword>
<accession>A0A1S9P8K0</accession>
<dbReference type="OrthoDB" id="1523584at2"/>
<evidence type="ECO:0000313" key="3">
    <source>
        <dbReference type="Proteomes" id="UP000189739"/>
    </source>
</evidence>
<keyword evidence="3" id="KW-1185">Reference proteome</keyword>
<gene>
    <name evidence="2" type="ORF">BC343_14300</name>
</gene>
<reference evidence="2 3" key="1">
    <citation type="submission" date="2016-07" db="EMBL/GenBank/DDBJ databases">
        <title>Genomic analysis of zinc-resistant bacterium Mucilaginibacter pedocola TBZ30.</title>
        <authorList>
            <person name="Huang J."/>
            <person name="Tang J."/>
        </authorList>
    </citation>
    <scope>NUCLEOTIDE SEQUENCE [LARGE SCALE GENOMIC DNA]</scope>
    <source>
        <strain evidence="2 3">TBZ30</strain>
    </source>
</reference>
<dbReference type="Proteomes" id="UP000189739">
    <property type="component" value="Unassembled WGS sequence"/>
</dbReference>
<sequence>MKEGEEVDKLFKKRLEEPGNNLAYNEDDWDALEQMMDAGKKRPLIVYWLPIVSGIAAMLLLVLGWYLFKGQTTEVKPGDTIVKAPTEKKINNDTARTDGIKAITGDSLNNVADNKAGVENLQLDSTPLHTPAVAAGRLPGQNNTGTAKLKPGNGIDIPHFNNNVAATSNINNVASANNSSNVNVVKKDTTPPAANNVAVVKVDTVPPGKANMVAQRDTTPPAKLNTEGQNAAQVVASVKPKVKTFGPNRPQFALSVIASGDVTGVNSLSQGKTGSNFGAMFTVSVNKWSFTTGAMYAIKPYATSFANYTTAYQFKTDPTEVTADCRMLDIPLNVGYRVYQKGKNKFALGTGLTSYFMLHENYKYTYSSAYANGPTSYQVPNPKNYLLSTVNLNATFEHQVNSKFSLSVQPYMKLPISAVGYSNVNLHTAGVAVGFNWNINSFTKPK</sequence>
<name>A0A1S9P8K0_9SPHI</name>
<dbReference type="STRING" id="1792845.BC343_14300"/>
<feature type="transmembrane region" description="Helical" evidence="1">
    <location>
        <begin position="44"/>
        <end position="68"/>
    </location>
</feature>
<keyword evidence="1" id="KW-1133">Transmembrane helix</keyword>
<protein>
    <recommendedName>
        <fullName evidence="4">Outer membrane protein beta-barrel domain-containing protein</fullName>
    </recommendedName>
</protein>
<dbReference type="EMBL" id="MBTF01000036">
    <property type="protein sequence ID" value="OOQ57284.1"/>
    <property type="molecule type" value="Genomic_DNA"/>
</dbReference>
<comment type="caution">
    <text evidence="2">The sequence shown here is derived from an EMBL/GenBank/DDBJ whole genome shotgun (WGS) entry which is preliminary data.</text>
</comment>
<evidence type="ECO:0008006" key="4">
    <source>
        <dbReference type="Google" id="ProtNLM"/>
    </source>
</evidence>